<feature type="region of interest" description="Disordered" evidence="1">
    <location>
        <begin position="1"/>
        <end position="44"/>
    </location>
</feature>
<dbReference type="Proteomes" id="UP000254259">
    <property type="component" value="Plasmid CBM2636_mp"/>
</dbReference>
<organism evidence="2 3">
    <name type="scientific">Cupriavidus taiwanensis</name>
    <dbReference type="NCBI Taxonomy" id="164546"/>
    <lineage>
        <taxon>Bacteria</taxon>
        <taxon>Pseudomonadati</taxon>
        <taxon>Pseudomonadota</taxon>
        <taxon>Betaproteobacteria</taxon>
        <taxon>Burkholderiales</taxon>
        <taxon>Burkholderiaceae</taxon>
        <taxon>Cupriavidus</taxon>
    </lineage>
</organism>
<sequence>MEGIPGEERTEERLPDRQGADRLPGARRSRAPRHHQGGGLRRRALTLARIINGLRRAAQPMA</sequence>
<geneLocation type="plasmid" evidence="3">
    <name>cbm2636_mp</name>
</geneLocation>
<protein>
    <submittedName>
        <fullName evidence="2">Uncharacterized protein</fullName>
    </submittedName>
</protein>
<accession>A0A375FGU3</accession>
<proteinExistence type="predicted"/>
<feature type="compositionally biased region" description="Basic and acidic residues" evidence="1">
    <location>
        <begin position="1"/>
        <end position="20"/>
    </location>
</feature>
<evidence type="ECO:0000313" key="3">
    <source>
        <dbReference type="Proteomes" id="UP000254259"/>
    </source>
</evidence>
<feature type="compositionally biased region" description="Basic residues" evidence="1">
    <location>
        <begin position="25"/>
        <end position="44"/>
    </location>
</feature>
<keyword evidence="2" id="KW-0614">Plasmid</keyword>
<reference evidence="2 3" key="1">
    <citation type="submission" date="2018-01" db="EMBL/GenBank/DDBJ databases">
        <authorList>
            <person name="Clerissi C."/>
        </authorList>
    </citation>
    <scope>NUCLEOTIDE SEQUENCE [LARGE SCALE GENOMIC DNA]</scope>
    <source>
        <strain evidence="2">Cupriavidus taiwanensis SWF 66322</strain>
        <plasmid evidence="3">cbm2636_mp</plasmid>
    </source>
</reference>
<dbReference type="AlphaFoldDB" id="A0A375FGU3"/>
<evidence type="ECO:0000313" key="2">
    <source>
        <dbReference type="EMBL" id="SPD68258.1"/>
    </source>
</evidence>
<dbReference type="EMBL" id="LT984814">
    <property type="protein sequence ID" value="SPD68258.1"/>
    <property type="molecule type" value="Genomic_DNA"/>
</dbReference>
<name>A0A375FGU3_9BURK</name>
<gene>
    <name evidence="2" type="ORF">CBM2636_MP21108</name>
</gene>
<evidence type="ECO:0000256" key="1">
    <source>
        <dbReference type="SAM" id="MobiDB-lite"/>
    </source>
</evidence>